<dbReference type="eggNOG" id="COG1716">
    <property type="taxonomic scope" value="Bacteria"/>
</dbReference>
<dbReference type="PANTHER" id="PTHR22683:SF1">
    <property type="entry name" value="TYPE VII SECRETION SYSTEM PROTEIN ESSC"/>
    <property type="match status" value="1"/>
</dbReference>
<feature type="transmembrane region" description="Helical" evidence="7">
    <location>
        <begin position="335"/>
        <end position="355"/>
    </location>
</feature>
<feature type="domain" description="FtsK" evidence="8">
    <location>
        <begin position="1095"/>
        <end position="1298"/>
    </location>
</feature>
<gene>
    <name evidence="9" type="ORF">HMPREF9156_00922</name>
</gene>
<dbReference type="GO" id="GO:0005524">
    <property type="term" value="F:ATP binding"/>
    <property type="evidence" value="ECO:0007669"/>
    <property type="project" value="UniProtKB-UniRule"/>
</dbReference>
<dbReference type="HOGENOM" id="CLU_003134_2_1_11"/>
<dbReference type="SUPFAM" id="SSF52540">
    <property type="entry name" value="P-loop containing nucleoside triphosphate hydrolases"/>
    <property type="match status" value="1"/>
</dbReference>
<evidence type="ECO:0000313" key="9">
    <source>
        <dbReference type="EMBL" id="EJD64803.1"/>
    </source>
</evidence>
<dbReference type="NCBIfam" id="TIGR03928">
    <property type="entry name" value="T7_EssCb_Firm"/>
    <property type="match status" value="1"/>
</dbReference>
<name>J0DET8_9BIFI</name>
<dbReference type="InterPro" id="IPR050206">
    <property type="entry name" value="FtsK/SpoIIIE/SftA"/>
</dbReference>
<evidence type="ECO:0000256" key="7">
    <source>
        <dbReference type="SAM" id="Phobius"/>
    </source>
</evidence>
<evidence type="ECO:0000256" key="4">
    <source>
        <dbReference type="ARBA" id="ARBA00022840"/>
    </source>
</evidence>
<organism evidence="9 10">
    <name type="scientific">Scardovia wiggsiae F0424</name>
    <dbReference type="NCBI Taxonomy" id="857290"/>
    <lineage>
        <taxon>Bacteria</taxon>
        <taxon>Bacillati</taxon>
        <taxon>Actinomycetota</taxon>
        <taxon>Actinomycetes</taxon>
        <taxon>Bifidobacteriales</taxon>
        <taxon>Bifidobacteriaceae</taxon>
        <taxon>Scardovia</taxon>
    </lineage>
</organism>
<dbReference type="OrthoDB" id="9807790at2"/>
<dbReference type="InterPro" id="IPR000253">
    <property type="entry name" value="FHA_dom"/>
</dbReference>
<evidence type="ECO:0000313" key="10">
    <source>
        <dbReference type="Proteomes" id="UP000006415"/>
    </source>
</evidence>
<reference evidence="9 10" key="1">
    <citation type="submission" date="2012-01" db="EMBL/GenBank/DDBJ databases">
        <title>The Genome Sequence of Scardovia wiggsiae F0424.</title>
        <authorList>
            <consortium name="The Broad Institute Genome Sequencing Platform"/>
            <person name="Earl A."/>
            <person name="Ward D."/>
            <person name="Feldgarden M."/>
            <person name="Gevers D."/>
            <person name="Izard J."/>
            <person name="Ganesan A."/>
            <person name="Baranova O.V."/>
            <person name="Blanton J.M."/>
            <person name="Tanner A.C."/>
            <person name="Mathney J."/>
            <person name="Dewhirst F.E."/>
            <person name="Young S.K."/>
            <person name="Zeng Q."/>
            <person name="Gargeya S."/>
            <person name="Fitzgerald M."/>
            <person name="Haas B."/>
            <person name="Abouelleil A."/>
            <person name="Alvarado L."/>
            <person name="Arachchi H.M."/>
            <person name="Berlin A."/>
            <person name="Chapman S.B."/>
            <person name="Gearin G."/>
            <person name="Goldberg J."/>
            <person name="Griggs A."/>
            <person name="Gujja S."/>
            <person name="Hansen M."/>
            <person name="Heiman D."/>
            <person name="Howarth C."/>
            <person name="Larimer J."/>
            <person name="Lui A."/>
            <person name="MacDonald P.J.P."/>
            <person name="McCowen C."/>
            <person name="Montmayeur A."/>
            <person name="Murphy C."/>
            <person name="Neiman D."/>
            <person name="Pearson M."/>
            <person name="Priest M."/>
            <person name="Roberts A."/>
            <person name="Saif S."/>
            <person name="Shea T."/>
            <person name="Sisk P."/>
            <person name="Stolte C."/>
            <person name="Sykes S."/>
            <person name="Wortman J."/>
            <person name="Nusbaum C."/>
            <person name="Birren B."/>
        </authorList>
    </citation>
    <scope>NUCLEOTIDE SEQUENCE [LARGE SCALE GENOMIC DNA]</scope>
    <source>
        <strain evidence="9 10">F0424</strain>
    </source>
</reference>
<dbReference type="PANTHER" id="PTHR22683">
    <property type="entry name" value="SPORULATION PROTEIN RELATED"/>
    <property type="match status" value="1"/>
</dbReference>
<dbReference type="Gene3D" id="3.40.50.300">
    <property type="entry name" value="P-loop containing nucleotide triphosphate hydrolases"/>
    <property type="match status" value="2"/>
</dbReference>
<dbReference type="eggNOG" id="COG1674">
    <property type="taxonomic scope" value="Bacteria"/>
</dbReference>
<evidence type="ECO:0000256" key="5">
    <source>
        <dbReference type="PROSITE-ProRule" id="PRU00289"/>
    </source>
</evidence>
<evidence type="ECO:0000256" key="3">
    <source>
        <dbReference type="ARBA" id="ARBA00022741"/>
    </source>
</evidence>
<dbReference type="GO" id="GO:0003677">
    <property type="term" value="F:DNA binding"/>
    <property type="evidence" value="ECO:0007669"/>
    <property type="project" value="InterPro"/>
</dbReference>
<dbReference type="InterPro" id="IPR027417">
    <property type="entry name" value="P-loop_NTPase"/>
</dbReference>
<feature type="domain" description="FtsK" evidence="8">
    <location>
        <begin position="741"/>
        <end position="945"/>
    </location>
</feature>
<dbReference type="SUPFAM" id="SSF49879">
    <property type="entry name" value="SMAD/FHA domain"/>
    <property type="match status" value="1"/>
</dbReference>
<evidence type="ECO:0000259" key="8">
    <source>
        <dbReference type="PROSITE" id="PS50901"/>
    </source>
</evidence>
<accession>J0DET8</accession>
<evidence type="ECO:0000256" key="1">
    <source>
        <dbReference type="ARBA" id="ARBA00022553"/>
    </source>
</evidence>
<keyword evidence="1" id="KW-0597">Phosphoprotein</keyword>
<protein>
    <submittedName>
        <fullName evidence="9">Type VII secretion protein EssC</fullName>
    </submittedName>
</protein>
<dbReference type="InterPro" id="IPR023839">
    <property type="entry name" value="Firmicutes_EssC_C"/>
</dbReference>
<keyword evidence="7" id="KW-1133">Transmembrane helix</keyword>
<dbReference type="InterPro" id="IPR008984">
    <property type="entry name" value="SMAD_FHA_dom_sf"/>
</dbReference>
<evidence type="ECO:0000256" key="6">
    <source>
        <dbReference type="SAM" id="MobiDB-lite"/>
    </source>
</evidence>
<keyword evidence="3 5" id="KW-0547">Nucleotide-binding</keyword>
<keyword evidence="7" id="KW-0812">Transmembrane</keyword>
<dbReference type="Pfam" id="PF00498">
    <property type="entry name" value="FHA"/>
    <property type="match status" value="1"/>
</dbReference>
<evidence type="ECO:0000256" key="2">
    <source>
        <dbReference type="ARBA" id="ARBA00022737"/>
    </source>
</evidence>
<keyword evidence="4 5" id="KW-0067">ATP-binding</keyword>
<dbReference type="STRING" id="857290.HMPREF9156_00922"/>
<dbReference type="Gene3D" id="2.60.200.20">
    <property type="match status" value="1"/>
</dbReference>
<dbReference type="Proteomes" id="UP000006415">
    <property type="component" value="Unassembled WGS sequence"/>
</dbReference>
<feature type="region of interest" description="Disordered" evidence="6">
    <location>
        <begin position="243"/>
        <end position="272"/>
    </location>
</feature>
<dbReference type="PROSITE" id="PS50901">
    <property type="entry name" value="FTSK"/>
    <property type="match status" value="2"/>
</dbReference>
<comment type="caution">
    <text evidence="9">The sequence shown here is derived from an EMBL/GenBank/DDBJ whole genome shotgun (WGS) entry which is preliminary data.</text>
</comment>
<sequence length="1654" mass="182605">MDSALLISVYDSGGETTNKFMLGTSALLPIYSMAGTRHMVAKMHGARTGAVLAAEKGYELRQLDSDPAAAHTEQDKASEHQFAIDPSKRAVYTAIYTAGDAPAGFSSGSGQQPAVPQPSRIYIRRSTRGMRHYQKVAFTSDQAVRFGSSPDSDMRYSHPLVSSDSFTLQLRERHFMLQLRAGGDPLYINGVPVSTQVAYKLNVGDVISLADLKIGIGDRFITINQPSGLEASERTMSLRPLPHKDIYASSPQPQDDDTDIDEEDNDGSNFFPAPRLMQNIHKRVFKLDAPPTKEGEKISPAIMQIGPSFMMGLASVFMAVASISRLRSGENIMNVLPTIAMAGAMVIGMIVWPVISNFYDRHRRKKAEEKRINRFTDYLNRVEAELRRESGLQAAILRSNRVLPETVMQRAYSRSPELMNRSSAHSDFMELRLGVGSEELKAEIKYPENKFTLDSDILSDRVSEMRKNRPAVSDVPIALDLKKDRTVGFVGTRNLIWPVLRGLMVQLSGLYSYDDVKIILIGDKEDSGEWDFARRLPHTFSDDRDMRFLACEPEDMIRVDRFLQKLYDERSAHTRSSQDTVFPGTYYVVFCTDRDLASRSPALAKWMHAGNDLGLSVIFNANTLSDLPSECTTVVNIIDPQEARQTGATSSFFYRDDVDGTSRAFICDIMVSAAESEKYASALSGVRMRQVGTKDVGLPTSLSYMDMQKVGNVGDLNVAERWRMHDASRTLATRIGTGAHGQPFILDLHEDSHGPHGLIAGTTGSGKSEFIITYILSMALDYAPDEAAFVLIDYKGGGLAGAFANGRFVLPHLSGTITNLDGSAINRSLSAIQSELQKRQRLFNVAREATGEPTMDIYKYLSYYRQGVVKDPMPHLFIVADEFAELKQQEPDFMDELISAARIGRSLGVHLILATQKPSGVVNDQIWSNSRFKVSLKVADGPDSKEMIRRPDAAELKNPGRFYLLVGFNDYFAQGQSAYTGTRYTPHQEFEEHHDDMVTLIGNTAEALASLKPQTSGEASRLTELDAVLEQICETADDMDIHAEQLWLDPLPDQITVDEFRSQYQGAISETSAKETDANTCVAKIGIIDDPSRQNQHLLAVDFGKADNLIIYGQTSYGTESIVSTVFDSLIRDYSAEDVNIYGMDMGDGGLTAFNQAPQVGGVTVIDDREQVTSLMHFISRKIAHRRRVLNAFGERYDDYVFEYRKQKNVPSGQADTSGSEAPREPMPRVIVALTNIAAFNEAYPQFTDMLTDIAHEGPRYGIHFIVTSANFNQVGWRLRALFGMSLVTAFNNVDEYGSVFGSMSGVTPPQHYLRGLLLEGDEKHEYQAADAGTGREIRERCQELASNNNDDLQAEAVPIPRLPQFVTPDMFVGDAVGQERDIPLGYDKQQVYPFTVDGRKSPSFIITGNDAEALGYCATALSATFALISKDIARGTLVIDPSHMVKGVPEDAENFHLASDITDIDMRIQQVISGEVSPATVIFTDLLSTFAKLPAETKNNLMGYIERDEYRDTTNFVFVLERWRLENVYEPWMKAIRANPQGVWVGEGIKTQSIFPNTHMPPEMNQAQAQTDGWVFYRGGRYGIRLIHQDAEGGTDTSTGTAAGVSIADIIPGGNVASVSAGAGHAASAGAAAPVHAGNGDPADMRVLEKNNE</sequence>
<proteinExistence type="predicted"/>
<dbReference type="CDD" id="cd01127">
    <property type="entry name" value="TrwB_TraG_TraD_VirD4"/>
    <property type="match status" value="1"/>
</dbReference>
<keyword evidence="10" id="KW-1185">Reference proteome</keyword>
<feature type="compositionally biased region" description="Acidic residues" evidence="6">
    <location>
        <begin position="254"/>
        <end position="266"/>
    </location>
</feature>
<feature type="binding site" evidence="5">
    <location>
        <begin position="1113"/>
        <end position="1120"/>
    </location>
    <ligand>
        <name>ATP</name>
        <dbReference type="ChEBI" id="CHEBI:30616"/>
    </ligand>
</feature>
<dbReference type="CDD" id="cd00060">
    <property type="entry name" value="FHA"/>
    <property type="match status" value="1"/>
</dbReference>
<dbReference type="RefSeq" id="WP_007147986.1">
    <property type="nucleotide sequence ID" value="NZ_AKCI01000001.1"/>
</dbReference>
<keyword evidence="7" id="KW-0472">Membrane</keyword>
<dbReference type="Pfam" id="PF01580">
    <property type="entry name" value="FtsK_SpoIIIE"/>
    <property type="match status" value="2"/>
</dbReference>
<dbReference type="EMBL" id="AGZS01000004">
    <property type="protein sequence ID" value="EJD64803.1"/>
    <property type="molecule type" value="Genomic_DNA"/>
</dbReference>
<feature type="binding site" evidence="5">
    <location>
        <begin position="761"/>
        <end position="768"/>
    </location>
    <ligand>
        <name>ATP</name>
        <dbReference type="ChEBI" id="CHEBI:30616"/>
    </ligand>
</feature>
<keyword evidence="2" id="KW-0677">Repeat</keyword>
<feature type="transmembrane region" description="Helical" evidence="7">
    <location>
        <begin position="301"/>
        <end position="323"/>
    </location>
</feature>
<dbReference type="InterPro" id="IPR002543">
    <property type="entry name" value="FtsK_dom"/>
</dbReference>